<accession>A0A919E940</accession>
<keyword evidence="8" id="KW-0456">Lyase</keyword>
<dbReference type="Pfam" id="PF00291">
    <property type="entry name" value="PALP"/>
    <property type="match status" value="1"/>
</dbReference>
<dbReference type="Proteomes" id="UP000630923">
    <property type="component" value="Unassembled WGS sequence"/>
</dbReference>
<evidence type="ECO:0000256" key="2">
    <source>
        <dbReference type="ARBA" id="ARBA00001933"/>
    </source>
</evidence>
<evidence type="ECO:0000256" key="5">
    <source>
        <dbReference type="ARBA" id="ARBA00010869"/>
    </source>
</evidence>
<protein>
    <submittedName>
        <fullName evidence="11">Serine/threonine dehydratase</fullName>
    </submittedName>
</protein>
<keyword evidence="9" id="KW-1133">Transmembrane helix</keyword>
<keyword evidence="7" id="KW-0663">Pyridoxal phosphate</keyword>
<evidence type="ECO:0000313" key="11">
    <source>
        <dbReference type="EMBL" id="GHF26192.1"/>
    </source>
</evidence>
<dbReference type="GO" id="GO:0030170">
    <property type="term" value="F:pyridoxal phosphate binding"/>
    <property type="evidence" value="ECO:0007669"/>
    <property type="project" value="InterPro"/>
</dbReference>
<evidence type="ECO:0000256" key="3">
    <source>
        <dbReference type="ARBA" id="ARBA00001936"/>
    </source>
</evidence>
<dbReference type="AlphaFoldDB" id="A0A919E940"/>
<dbReference type="GO" id="GO:0000287">
    <property type="term" value="F:magnesium ion binding"/>
    <property type="evidence" value="ECO:0007669"/>
    <property type="project" value="TreeGrafter"/>
</dbReference>
<gene>
    <name evidence="11" type="ORF">GCM10017044_21360</name>
</gene>
<evidence type="ECO:0000256" key="4">
    <source>
        <dbReference type="ARBA" id="ARBA00001946"/>
    </source>
</evidence>
<keyword evidence="12" id="KW-1185">Reference proteome</keyword>
<dbReference type="InterPro" id="IPR000634">
    <property type="entry name" value="Ser/Thr_deHydtase_PyrdxlP-BS"/>
</dbReference>
<evidence type="ECO:0000256" key="7">
    <source>
        <dbReference type="ARBA" id="ARBA00022898"/>
    </source>
</evidence>
<evidence type="ECO:0000256" key="6">
    <source>
        <dbReference type="ARBA" id="ARBA00022842"/>
    </source>
</evidence>
<dbReference type="CDD" id="cd01562">
    <property type="entry name" value="Thr-dehyd"/>
    <property type="match status" value="1"/>
</dbReference>
<evidence type="ECO:0000256" key="8">
    <source>
        <dbReference type="ARBA" id="ARBA00023239"/>
    </source>
</evidence>
<evidence type="ECO:0000259" key="10">
    <source>
        <dbReference type="Pfam" id="PF00291"/>
    </source>
</evidence>
<proteinExistence type="inferred from homology"/>
<dbReference type="FunFam" id="3.40.50.1100:FF:000005">
    <property type="entry name" value="Threonine dehydratase catabolic"/>
    <property type="match status" value="1"/>
</dbReference>
<sequence length="410" mass="44463">MVRKHIQRRMPRTRLSRTIVGVALIIGGILGFLPVLGFWMIPLGLFILSVDSPFVRRQRRKIEIKAGRFYQRYKKSNTIEGEDTVNLPITIEDVRDAYEQIQDVIVRTPLIENQELNYLVGGRVFIKPECLQRTGSFKFRGAYNRISRMSEDERKGGVVAFSSGNHAAGVACAANMLGVSATIVMPTDSPAVKLENTKKYGAKIVLYDRYKEDRIAIAAKIGEETGATVVPSFDDVHIMAGQGTAGLEVAEDLKELGINPDQVLINCGGGGLASGFFTGVKDSFPQADTYVVEPTGFDDFGRSLESGKREKVDPDARSICDAILTDQPGALTFDVIRQLGAKGLVVSDEDALRTVSYAAKTLKLIGEPGGVVSLAALLTGKIDAKDKVSVCIISGGNIDPDMLSKALADY</sequence>
<dbReference type="GO" id="GO:0005524">
    <property type="term" value="F:ATP binding"/>
    <property type="evidence" value="ECO:0007669"/>
    <property type="project" value="TreeGrafter"/>
</dbReference>
<reference evidence="11" key="1">
    <citation type="journal article" date="2014" name="Int. J. Syst. Evol. Microbiol.">
        <title>Complete genome sequence of Corynebacterium casei LMG S-19264T (=DSM 44701T), isolated from a smear-ripened cheese.</title>
        <authorList>
            <consortium name="US DOE Joint Genome Institute (JGI-PGF)"/>
            <person name="Walter F."/>
            <person name="Albersmeier A."/>
            <person name="Kalinowski J."/>
            <person name="Ruckert C."/>
        </authorList>
    </citation>
    <scope>NUCLEOTIDE SEQUENCE</scope>
    <source>
        <strain evidence="11">KCTC 42590</strain>
    </source>
</reference>
<comment type="cofactor">
    <cofactor evidence="2">
        <name>pyridoxal 5'-phosphate</name>
        <dbReference type="ChEBI" id="CHEBI:597326"/>
    </cofactor>
</comment>
<evidence type="ECO:0000256" key="9">
    <source>
        <dbReference type="SAM" id="Phobius"/>
    </source>
</evidence>
<dbReference type="GO" id="GO:0003941">
    <property type="term" value="F:L-serine ammonia-lyase activity"/>
    <property type="evidence" value="ECO:0007669"/>
    <property type="project" value="TreeGrafter"/>
</dbReference>
<comment type="similarity">
    <text evidence="5">Belongs to the serine/threonine dehydratase family.</text>
</comment>
<comment type="cofactor">
    <cofactor evidence="3">
        <name>Mn(2+)</name>
        <dbReference type="ChEBI" id="CHEBI:29035"/>
    </cofactor>
</comment>
<feature type="domain" description="Tryptophan synthase beta chain-like PALP" evidence="10">
    <location>
        <begin position="102"/>
        <end position="395"/>
    </location>
</feature>
<keyword evidence="9" id="KW-0812">Transmembrane</keyword>
<name>A0A919E940_9PROT</name>
<dbReference type="PANTHER" id="PTHR43050:SF1">
    <property type="entry name" value="SERINE RACEMASE"/>
    <property type="match status" value="1"/>
</dbReference>
<dbReference type="GO" id="GO:0018114">
    <property type="term" value="F:threonine racemase activity"/>
    <property type="evidence" value="ECO:0007669"/>
    <property type="project" value="TreeGrafter"/>
</dbReference>
<dbReference type="InterPro" id="IPR036052">
    <property type="entry name" value="TrpB-like_PALP_sf"/>
</dbReference>
<dbReference type="SUPFAM" id="SSF53686">
    <property type="entry name" value="Tryptophan synthase beta subunit-like PLP-dependent enzymes"/>
    <property type="match status" value="1"/>
</dbReference>
<dbReference type="Gene3D" id="3.40.50.1100">
    <property type="match status" value="2"/>
</dbReference>
<feature type="transmembrane region" description="Helical" evidence="9">
    <location>
        <begin position="21"/>
        <end position="48"/>
    </location>
</feature>
<organism evidence="11 12">
    <name type="scientific">Kordiimonas sediminis</name>
    <dbReference type="NCBI Taxonomy" id="1735581"/>
    <lineage>
        <taxon>Bacteria</taxon>
        <taxon>Pseudomonadati</taxon>
        <taxon>Pseudomonadota</taxon>
        <taxon>Alphaproteobacteria</taxon>
        <taxon>Kordiimonadales</taxon>
        <taxon>Kordiimonadaceae</taxon>
        <taxon>Kordiimonas</taxon>
    </lineage>
</organism>
<dbReference type="EMBL" id="BNCI01000002">
    <property type="protein sequence ID" value="GHF26192.1"/>
    <property type="molecule type" value="Genomic_DNA"/>
</dbReference>
<keyword evidence="9" id="KW-0472">Membrane</keyword>
<dbReference type="PANTHER" id="PTHR43050">
    <property type="entry name" value="SERINE / THREONINE RACEMASE FAMILY MEMBER"/>
    <property type="match status" value="1"/>
</dbReference>
<keyword evidence="6" id="KW-0460">Magnesium</keyword>
<evidence type="ECO:0000313" key="12">
    <source>
        <dbReference type="Proteomes" id="UP000630923"/>
    </source>
</evidence>
<dbReference type="PROSITE" id="PS00165">
    <property type="entry name" value="DEHYDRATASE_SER_THR"/>
    <property type="match status" value="1"/>
</dbReference>
<dbReference type="RefSeq" id="WP_229819347.1">
    <property type="nucleotide sequence ID" value="NZ_BNCI01000002.1"/>
</dbReference>
<dbReference type="GO" id="GO:0070179">
    <property type="term" value="P:D-serine biosynthetic process"/>
    <property type="evidence" value="ECO:0007669"/>
    <property type="project" value="TreeGrafter"/>
</dbReference>
<dbReference type="InterPro" id="IPR001926">
    <property type="entry name" value="TrpB-like_PALP"/>
</dbReference>
<dbReference type="GO" id="GO:0030378">
    <property type="term" value="F:serine racemase activity"/>
    <property type="evidence" value="ECO:0007669"/>
    <property type="project" value="TreeGrafter"/>
</dbReference>
<comment type="cofactor">
    <cofactor evidence="4">
        <name>Mg(2+)</name>
        <dbReference type="ChEBI" id="CHEBI:18420"/>
    </cofactor>
</comment>
<reference evidence="11" key="2">
    <citation type="submission" date="2020-09" db="EMBL/GenBank/DDBJ databases">
        <authorList>
            <person name="Sun Q."/>
            <person name="Kim S."/>
        </authorList>
    </citation>
    <scope>NUCLEOTIDE SEQUENCE</scope>
    <source>
        <strain evidence="11">KCTC 42590</strain>
    </source>
</reference>
<comment type="cofactor">
    <cofactor evidence="1">
        <name>Ca(2+)</name>
        <dbReference type="ChEBI" id="CHEBI:29108"/>
    </cofactor>
</comment>
<evidence type="ECO:0000256" key="1">
    <source>
        <dbReference type="ARBA" id="ARBA00001913"/>
    </source>
</evidence>
<comment type="caution">
    <text evidence="11">The sequence shown here is derived from an EMBL/GenBank/DDBJ whole genome shotgun (WGS) entry which is preliminary data.</text>
</comment>